<dbReference type="Proteomes" id="UP000257109">
    <property type="component" value="Unassembled WGS sequence"/>
</dbReference>
<dbReference type="OrthoDB" id="1434734at2759"/>
<evidence type="ECO:0000313" key="1">
    <source>
        <dbReference type="EMBL" id="RDX99842.1"/>
    </source>
</evidence>
<dbReference type="AlphaFoldDB" id="A0A371HAL0"/>
<dbReference type="EMBL" id="QJKJ01003123">
    <property type="protein sequence ID" value="RDX99842.1"/>
    <property type="molecule type" value="Genomic_DNA"/>
</dbReference>
<keyword evidence="2" id="KW-1185">Reference proteome</keyword>
<feature type="non-terminal residue" evidence="1">
    <location>
        <position position="1"/>
    </location>
</feature>
<protein>
    <recommendedName>
        <fullName evidence="3">Integrase zinc-binding domain-containing protein</fullName>
    </recommendedName>
</protein>
<evidence type="ECO:0008006" key="3">
    <source>
        <dbReference type="Google" id="ProtNLM"/>
    </source>
</evidence>
<gene>
    <name evidence="1" type="ORF">CR513_17046</name>
</gene>
<organism evidence="1 2">
    <name type="scientific">Mucuna pruriens</name>
    <name type="common">Velvet bean</name>
    <name type="synonym">Dolichos pruriens</name>
    <dbReference type="NCBI Taxonomy" id="157652"/>
    <lineage>
        <taxon>Eukaryota</taxon>
        <taxon>Viridiplantae</taxon>
        <taxon>Streptophyta</taxon>
        <taxon>Embryophyta</taxon>
        <taxon>Tracheophyta</taxon>
        <taxon>Spermatophyta</taxon>
        <taxon>Magnoliopsida</taxon>
        <taxon>eudicotyledons</taxon>
        <taxon>Gunneridae</taxon>
        <taxon>Pentapetalae</taxon>
        <taxon>rosids</taxon>
        <taxon>fabids</taxon>
        <taxon>Fabales</taxon>
        <taxon>Fabaceae</taxon>
        <taxon>Papilionoideae</taxon>
        <taxon>50 kb inversion clade</taxon>
        <taxon>NPAAA clade</taxon>
        <taxon>indigoferoid/millettioid clade</taxon>
        <taxon>Phaseoleae</taxon>
        <taxon>Mucuna</taxon>
    </lineage>
</organism>
<sequence length="140" mass="16431">MHHFFERCLVCKIAKSKVSSNGLYTSLLIPTFRGGRDPIFTMIDIFSKMDHFIPCQKVIKHKDLYLRDDDFKEAYELYANSLNRCFFRHEGILFKEKRFCVPKISIRELLVKKAHEGDLMGHFGNCKTVRPYMSIFTGLT</sequence>
<dbReference type="PANTHER" id="PTHR35046:SF9">
    <property type="entry name" value="RNA-DIRECTED DNA POLYMERASE"/>
    <property type="match status" value="1"/>
</dbReference>
<proteinExistence type="predicted"/>
<comment type="caution">
    <text evidence="1">The sequence shown here is derived from an EMBL/GenBank/DDBJ whole genome shotgun (WGS) entry which is preliminary data.</text>
</comment>
<reference evidence="1" key="1">
    <citation type="submission" date="2018-05" db="EMBL/GenBank/DDBJ databases">
        <title>Draft genome of Mucuna pruriens seed.</title>
        <authorList>
            <person name="Nnadi N.E."/>
            <person name="Vos R."/>
            <person name="Hasami M.H."/>
            <person name="Devisetty U.K."/>
            <person name="Aguiy J.C."/>
        </authorList>
    </citation>
    <scope>NUCLEOTIDE SEQUENCE [LARGE SCALE GENOMIC DNA]</scope>
    <source>
        <strain evidence="1">JCA_2017</strain>
    </source>
</reference>
<accession>A0A371HAL0</accession>
<evidence type="ECO:0000313" key="2">
    <source>
        <dbReference type="Proteomes" id="UP000257109"/>
    </source>
</evidence>
<name>A0A371HAL0_MUCPR</name>
<dbReference type="PANTHER" id="PTHR35046">
    <property type="entry name" value="ZINC KNUCKLE (CCHC-TYPE) FAMILY PROTEIN"/>
    <property type="match status" value="1"/>
</dbReference>